<sequence>MDPLRWEAVALFKPVLSAPVTLCKREGIACCISDGGTLVIDNHCLVVYKRVGVIVGGGQCVEGRQVALLVVAASGSYSRRTVVAHPVLAALAEVHLGVELANVILGGERPLLGAAPGGEAPCLQRQLTAPVRVVEGLVKRVVGAALTEGGHLQGHLPIEAGCRGGLHKAHCADSALAQGPPRKAIAEPRAFRVLIPPTPVTNVDRVQLGHGICSFRAWAGLVHSAAGRPARLGAQEDHGVTLHHV</sequence>
<dbReference type="AlphaFoldDB" id="A0A6B0V4M4"/>
<reference evidence="1" key="1">
    <citation type="submission" date="2019-12" db="EMBL/GenBank/DDBJ databases">
        <title>An insight into the sialome of adult female Ixodes ricinus ticks feeding for 6 days.</title>
        <authorList>
            <person name="Perner J."/>
            <person name="Ribeiro J.M.C."/>
        </authorList>
    </citation>
    <scope>NUCLEOTIDE SEQUENCE</scope>
    <source>
        <strain evidence="1">Semi-engorged</strain>
        <tissue evidence="1">Salivary glands</tissue>
    </source>
</reference>
<name>A0A6B0V4M4_IXORI</name>
<protein>
    <submittedName>
        <fullName evidence="1">Putative secreted protein</fullName>
    </submittedName>
</protein>
<accession>A0A6B0V4M4</accession>
<evidence type="ECO:0000313" key="1">
    <source>
        <dbReference type="EMBL" id="MXU97097.1"/>
    </source>
</evidence>
<proteinExistence type="predicted"/>
<organism evidence="1">
    <name type="scientific">Ixodes ricinus</name>
    <name type="common">Common tick</name>
    <name type="synonym">Acarus ricinus</name>
    <dbReference type="NCBI Taxonomy" id="34613"/>
    <lineage>
        <taxon>Eukaryota</taxon>
        <taxon>Metazoa</taxon>
        <taxon>Ecdysozoa</taxon>
        <taxon>Arthropoda</taxon>
        <taxon>Chelicerata</taxon>
        <taxon>Arachnida</taxon>
        <taxon>Acari</taxon>
        <taxon>Parasitiformes</taxon>
        <taxon>Ixodida</taxon>
        <taxon>Ixodoidea</taxon>
        <taxon>Ixodidae</taxon>
        <taxon>Ixodinae</taxon>
        <taxon>Ixodes</taxon>
    </lineage>
</organism>
<dbReference type="EMBL" id="GIFC01015014">
    <property type="protein sequence ID" value="MXU97097.1"/>
    <property type="molecule type" value="Transcribed_RNA"/>
</dbReference>